<evidence type="ECO:0000256" key="1">
    <source>
        <dbReference type="SAM" id="Phobius"/>
    </source>
</evidence>
<protein>
    <recommendedName>
        <fullName evidence="4">DoxX family membrane protein</fullName>
    </recommendedName>
</protein>
<gene>
    <name evidence="2" type="ORF">DXN05_07960</name>
</gene>
<keyword evidence="3" id="KW-1185">Reference proteome</keyword>
<reference evidence="2 3" key="1">
    <citation type="submission" date="2018-08" db="EMBL/GenBank/DDBJ databases">
        <title>Chitinophagaceae sp. K23C18032701, a novel bacterium isolated from forest soil.</title>
        <authorList>
            <person name="Wang C."/>
        </authorList>
    </citation>
    <scope>NUCLEOTIDE SEQUENCE [LARGE SCALE GENOMIC DNA]</scope>
    <source>
        <strain evidence="2 3">K23C18032701</strain>
    </source>
</reference>
<proteinExistence type="predicted"/>
<evidence type="ECO:0000313" key="3">
    <source>
        <dbReference type="Proteomes" id="UP000261284"/>
    </source>
</evidence>
<accession>A0A3E1NL95</accession>
<feature type="transmembrane region" description="Helical" evidence="1">
    <location>
        <begin position="90"/>
        <end position="109"/>
    </location>
</feature>
<organism evidence="2 3">
    <name type="scientific">Deminuibacter soli</name>
    <dbReference type="NCBI Taxonomy" id="2291815"/>
    <lineage>
        <taxon>Bacteria</taxon>
        <taxon>Pseudomonadati</taxon>
        <taxon>Bacteroidota</taxon>
        <taxon>Chitinophagia</taxon>
        <taxon>Chitinophagales</taxon>
        <taxon>Chitinophagaceae</taxon>
        <taxon>Deminuibacter</taxon>
    </lineage>
</organism>
<evidence type="ECO:0008006" key="4">
    <source>
        <dbReference type="Google" id="ProtNLM"/>
    </source>
</evidence>
<dbReference type="PANTHER" id="PTHR36974">
    <property type="entry name" value="MEMBRANE PROTEIN-RELATED"/>
    <property type="match status" value="1"/>
</dbReference>
<keyword evidence="1" id="KW-0472">Membrane</keyword>
<feature type="transmembrane region" description="Helical" evidence="1">
    <location>
        <begin position="28"/>
        <end position="54"/>
    </location>
</feature>
<comment type="caution">
    <text evidence="2">The sequence shown here is derived from an EMBL/GenBank/DDBJ whole genome shotgun (WGS) entry which is preliminary data.</text>
</comment>
<dbReference type="AlphaFoldDB" id="A0A3E1NL95"/>
<dbReference type="OrthoDB" id="673526at2"/>
<feature type="transmembrane region" description="Helical" evidence="1">
    <location>
        <begin position="129"/>
        <end position="147"/>
    </location>
</feature>
<keyword evidence="1" id="KW-1133">Transmembrane helix</keyword>
<feature type="transmembrane region" description="Helical" evidence="1">
    <location>
        <begin position="66"/>
        <end position="84"/>
    </location>
</feature>
<dbReference type="PANTHER" id="PTHR36974:SF1">
    <property type="entry name" value="DOXX FAMILY MEMBRANE PROTEIN"/>
    <property type="match status" value="1"/>
</dbReference>
<name>A0A3E1NL95_9BACT</name>
<dbReference type="RefSeq" id="WP_116846699.1">
    <property type="nucleotide sequence ID" value="NZ_QTJU01000002.1"/>
</dbReference>
<keyword evidence="1" id="KW-0812">Transmembrane</keyword>
<evidence type="ECO:0000313" key="2">
    <source>
        <dbReference type="EMBL" id="RFM28710.1"/>
    </source>
</evidence>
<dbReference type="Proteomes" id="UP000261284">
    <property type="component" value="Unassembled WGS sequence"/>
</dbReference>
<sequence>MKPLTVLLTVFSLYTALAKFTTGGWQLTFGANLAMCAMLCLTASGHFLFTRGMVLMMPPFVPYKKILVYLTGIVEVLLGFALLLPTTRPYAAFILIVLFILLLPANIYAALNRVNMEKATHNGPGARYLVFRIPLQLFFIGWICYFSL</sequence>
<dbReference type="EMBL" id="QTJU01000002">
    <property type="protein sequence ID" value="RFM28710.1"/>
    <property type="molecule type" value="Genomic_DNA"/>
</dbReference>